<accession>A0A517PDW2</accession>
<dbReference type="KEGG" id="acaf:CA12_37010"/>
<dbReference type="EMBL" id="CP036265">
    <property type="protein sequence ID" value="QDT17573.1"/>
    <property type="molecule type" value="Genomic_DNA"/>
</dbReference>
<sequence length="335" mass="34875" precursor="true">MLRPLTLPVAALLGVVLSGCSTLTVPVAEALPSWMPGQPERGLTRATKQNPVAQVAGFWQPAEDTGPNGRPVRGFAGKILLFPAASRGDEPMAGRGAVRVSLYDQTGESDVLIHQYDLPPDAWETHLAHSNLGVGYEVFLPYLSPDPRKIRCGLRIQFVPEYEDGTTGRPVFSAMESCCLDDAGTSRRTGASAEVVANRHGLRTETIRPVAVVKTVGPPASASGVVPASAEDPSGGVQTAAATATDGLNPEMRARFEDALANAKRRQALSERSAASAFAPASAGQRSATPPAAARPTVVESASPRRFTLTPAEGTAAEASGTNPEEPASHPLTGG</sequence>
<organism evidence="3 4">
    <name type="scientific">Alienimonas californiensis</name>
    <dbReference type="NCBI Taxonomy" id="2527989"/>
    <lineage>
        <taxon>Bacteria</taxon>
        <taxon>Pseudomonadati</taxon>
        <taxon>Planctomycetota</taxon>
        <taxon>Planctomycetia</taxon>
        <taxon>Planctomycetales</taxon>
        <taxon>Planctomycetaceae</taxon>
        <taxon>Alienimonas</taxon>
    </lineage>
</organism>
<protein>
    <submittedName>
        <fullName evidence="3">Uncharacterized protein</fullName>
    </submittedName>
</protein>
<evidence type="ECO:0000256" key="2">
    <source>
        <dbReference type="SAM" id="SignalP"/>
    </source>
</evidence>
<evidence type="ECO:0000313" key="3">
    <source>
        <dbReference type="EMBL" id="QDT17573.1"/>
    </source>
</evidence>
<proteinExistence type="predicted"/>
<keyword evidence="2" id="KW-0732">Signal</keyword>
<feature type="chain" id="PRO_5021972730" evidence="2">
    <location>
        <begin position="31"/>
        <end position="335"/>
    </location>
</feature>
<feature type="region of interest" description="Disordered" evidence="1">
    <location>
        <begin position="218"/>
        <end position="246"/>
    </location>
</feature>
<feature type="compositionally biased region" description="Low complexity" evidence="1">
    <location>
        <begin position="218"/>
        <end position="230"/>
    </location>
</feature>
<evidence type="ECO:0000256" key="1">
    <source>
        <dbReference type="SAM" id="MobiDB-lite"/>
    </source>
</evidence>
<reference evidence="3 4" key="1">
    <citation type="submission" date="2019-02" db="EMBL/GenBank/DDBJ databases">
        <title>Deep-cultivation of Planctomycetes and their phenomic and genomic characterization uncovers novel biology.</title>
        <authorList>
            <person name="Wiegand S."/>
            <person name="Jogler M."/>
            <person name="Boedeker C."/>
            <person name="Pinto D."/>
            <person name="Vollmers J."/>
            <person name="Rivas-Marin E."/>
            <person name="Kohn T."/>
            <person name="Peeters S.H."/>
            <person name="Heuer A."/>
            <person name="Rast P."/>
            <person name="Oberbeckmann S."/>
            <person name="Bunk B."/>
            <person name="Jeske O."/>
            <person name="Meyerdierks A."/>
            <person name="Storesund J.E."/>
            <person name="Kallscheuer N."/>
            <person name="Luecker S."/>
            <person name="Lage O.M."/>
            <person name="Pohl T."/>
            <person name="Merkel B.J."/>
            <person name="Hornburger P."/>
            <person name="Mueller R.-W."/>
            <person name="Bruemmer F."/>
            <person name="Labrenz M."/>
            <person name="Spormann A.M."/>
            <person name="Op den Camp H."/>
            <person name="Overmann J."/>
            <person name="Amann R."/>
            <person name="Jetten M.S.M."/>
            <person name="Mascher T."/>
            <person name="Medema M.H."/>
            <person name="Devos D.P."/>
            <person name="Kaster A.-K."/>
            <person name="Ovreas L."/>
            <person name="Rohde M."/>
            <person name="Galperin M.Y."/>
            <person name="Jogler C."/>
        </authorList>
    </citation>
    <scope>NUCLEOTIDE SEQUENCE [LARGE SCALE GENOMIC DNA]</scope>
    <source>
        <strain evidence="3 4">CA12</strain>
    </source>
</reference>
<dbReference type="Proteomes" id="UP000318741">
    <property type="component" value="Chromosome"/>
</dbReference>
<dbReference type="RefSeq" id="WP_145360434.1">
    <property type="nucleotide sequence ID" value="NZ_CP036265.1"/>
</dbReference>
<feature type="compositionally biased region" description="Low complexity" evidence="1">
    <location>
        <begin position="273"/>
        <end position="297"/>
    </location>
</feature>
<keyword evidence="4" id="KW-1185">Reference proteome</keyword>
<evidence type="ECO:0000313" key="4">
    <source>
        <dbReference type="Proteomes" id="UP000318741"/>
    </source>
</evidence>
<name>A0A517PDW2_9PLAN</name>
<dbReference type="AlphaFoldDB" id="A0A517PDW2"/>
<gene>
    <name evidence="3" type="ORF">CA12_37010</name>
</gene>
<feature type="signal peptide" evidence="2">
    <location>
        <begin position="1"/>
        <end position="30"/>
    </location>
</feature>
<dbReference type="PROSITE" id="PS51257">
    <property type="entry name" value="PROKAR_LIPOPROTEIN"/>
    <property type="match status" value="1"/>
</dbReference>
<feature type="region of interest" description="Disordered" evidence="1">
    <location>
        <begin position="265"/>
        <end position="335"/>
    </location>
</feature>
<dbReference type="OrthoDB" id="282702at2"/>